<dbReference type="PANTHER" id="PTHR44154">
    <property type="entry name" value="QUINONE OXIDOREDUCTASE"/>
    <property type="match status" value="1"/>
</dbReference>
<comment type="caution">
    <text evidence="3">The sequence shown here is derived from an EMBL/GenBank/DDBJ whole genome shotgun (WGS) entry which is preliminary data.</text>
</comment>
<keyword evidence="1" id="KW-0521">NADP</keyword>
<reference evidence="4" key="1">
    <citation type="journal article" date="2019" name="Int. J. Syst. Evol. Microbiol.">
        <title>The Global Catalogue of Microorganisms (GCM) 10K type strain sequencing project: providing services to taxonomists for standard genome sequencing and annotation.</title>
        <authorList>
            <consortium name="The Broad Institute Genomics Platform"/>
            <consortium name="The Broad Institute Genome Sequencing Center for Infectious Disease"/>
            <person name="Wu L."/>
            <person name="Ma J."/>
        </authorList>
    </citation>
    <scope>NUCLEOTIDE SEQUENCE [LARGE SCALE GENOMIC DNA]</scope>
    <source>
        <strain evidence="4">IBRC-M 10908</strain>
    </source>
</reference>
<evidence type="ECO:0000256" key="1">
    <source>
        <dbReference type="ARBA" id="ARBA00022857"/>
    </source>
</evidence>
<dbReference type="GO" id="GO:0016491">
    <property type="term" value="F:oxidoreductase activity"/>
    <property type="evidence" value="ECO:0007669"/>
    <property type="project" value="UniProtKB-KW"/>
</dbReference>
<evidence type="ECO:0000313" key="4">
    <source>
        <dbReference type="Proteomes" id="UP001595823"/>
    </source>
</evidence>
<organism evidence="3 4">
    <name type="scientific">Salininema proteolyticum</name>
    <dbReference type="NCBI Taxonomy" id="1607685"/>
    <lineage>
        <taxon>Bacteria</taxon>
        <taxon>Bacillati</taxon>
        <taxon>Actinomycetota</taxon>
        <taxon>Actinomycetes</taxon>
        <taxon>Glycomycetales</taxon>
        <taxon>Glycomycetaceae</taxon>
        <taxon>Salininema</taxon>
    </lineage>
</organism>
<dbReference type="SMART" id="SM00829">
    <property type="entry name" value="PKS_ER"/>
    <property type="match status" value="1"/>
</dbReference>
<proteinExistence type="predicted"/>
<dbReference type="Gene3D" id="3.40.50.720">
    <property type="entry name" value="NAD(P)-binding Rossmann-like Domain"/>
    <property type="match status" value="1"/>
</dbReference>
<dbReference type="InterPro" id="IPR020843">
    <property type="entry name" value="ER"/>
</dbReference>
<gene>
    <name evidence="3" type="ORF">ACFPET_17665</name>
</gene>
<evidence type="ECO:0000259" key="2">
    <source>
        <dbReference type="SMART" id="SM00829"/>
    </source>
</evidence>
<feature type="domain" description="Enoyl reductase (ER)" evidence="2">
    <location>
        <begin position="10"/>
        <end position="297"/>
    </location>
</feature>
<keyword evidence="4" id="KW-1185">Reference proteome</keyword>
<dbReference type="CDD" id="cd05289">
    <property type="entry name" value="MDR_like_2"/>
    <property type="match status" value="1"/>
</dbReference>
<dbReference type="SUPFAM" id="SSF51735">
    <property type="entry name" value="NAD(P)-binding Rossmann-fold domains"/>
    <property type="match status" value="1"/>
</dbReference>
<dbReference type="Pfam" id="PF13602">
    <property type="entry name" value="ADH_zinc_N_2"/>
    <property type="match status" value="1"/>
</dbReference>
<dbReference type="InterPro" id="IPR011032">
    <property type="entry name" value="GroES-like_sf"/>
</dbReference>
<dbReference type="RefSeq" id="WP_380623575.1">
    <property type="nucleotide sequence ID" value="NZ_JBHSDK010000028.1"/>
</dbReference>
<dbReference type="EMBL" id="JBHSDK010000028">
    <property type="protein sequence ID" value="MFC4337034.1"/>
    <property type="molecule type" value="Genomic_DNA"/>
</dbReference>
<dbReference type="Pfam" id="PF08240">
    <property type="entry name" value="ADH_N"/>
    <property type="match status" value="1"/>
</dbReference>
<protein>
    <submittedName>
        <fullName evidence="3">NADP-dependent oxidoreductase</fullName>
        <ecNumber evidence="3">1.-.-.-</ecNumber>
    </submittedName>
</protein>
<dbReference type="InterPro" id="IPR051603">
    <property type="entry name" value="Zinc-ADH_QOR/CCCR"/>
</dbReference>
<dbReference type="Proteomes" id="UP001595823">
    <property type="component" value="Unassembled WGS sequence"/>
</dbReference>
<accession>A0ABV8U1P3</accession>
<dbReference type="EC" id="1.-.-.-" evidence="3"/>
<name>A0ABV8U1P3_9ACTN</name>
<keyword evidence="3" id="KW-0560">Oxidoreductase</keyword>
<dbReference type="SUPFAM" id="SSF50129">
    <property type="entry name" value="GroES-like"/>
    <property type="match status" value="1"/>
</dbReference>
<dbReference type="Gene3D" id="3.90.180.10">
    <property type="entry name" value="Medium-chain alcohol dehydrogenases, catalytic domain"/>
    <property type="match status" value="1"/>
</dbReference>
<evidence type="ECO:0000313" key="3">
    <source>
        <dbReference type="EMBL" id="MFC4337034.1"/>
    </source>
</evidence>
<dbReference type="InterPro" id="IPR036291">
    <property type="entry name" value="NAD(P)-bd_dom_sf"/>
</dbReference>
<dbReference type="InterPro" id="IPR013154">
    <property type="entry name" value="ADH-like_N"/>
</dbReference>
<dbReference type="PANTHER" id="PTHR44154:SF1">
    <property type="entry name" value="QUINONE OXIDOREDUCTASE"/>
    <property type="match status" value="1"/>
</dbReference>
<sequence length="301" mass="31357">MRAVQFNEFGSADVLRVNEIDKPEPGPGQVRVAVRSASVNPADWKIRYGYMEEVFPVEFPHIPGLDLAGVVDAVGEGADFAVGDEVFGWGDSGSYADYALASALALKPEGLSWADAAALPVGGETALRVLGQLDVSAGETVLIHGASGAVGSLAVQLAVARGATVIGTNSEANDDYVRSLGAVPVRYGDGLVDRVRSAAPQGVDAVFDAAGFGVLSDAVELRGGTDRIVTVADPSAFERGIAFSGEMNRSPQLLAELADHVVAGKLRITHSESYPLEKAAEAHRFSETGHSRGKIILEVSS</sequence>